<dbReference type="Gene3D" id="1.25.40.10">
    <property type="entry name" value="Tetratricopeptide repeat domain"/>
    <property type="match status" value="2"/>
</dbReference>
<evidence type="ECO:0000313" key="3">
    <source>
        <dbReference type="EMBL" id="MFC1420988.1"/>
    </source>
</evidence>
<dbReference type="Pfam" id="PF13424">
    <property type="entry name" value="TPR_12"/>
    <property type="match status" value="2"/>
</dbReference>
<comment type="caution">
    <text evidence="3">The sequence shown here is derived from an EMBL/GenBank/DDBJ whole genome shotgun (WGS) entry which is preliminary data.</text>
</comment>
<feature type="domain" description="NB-ARC" evidence="2">
    <location>
        <begin position="118"/>
        <end position="272"/>
    </location>
</feature>
<dbReference type="InterPro" id="IPR019734">
    <property type="entry name" value="TPR_rpt"/>
</dbReference>
<dbReference type="Proteomes" id="UP001592531">
    <property type="component" value="Unassembled WGS sequence"/>
</dbReference>
<feature type="region of interest" description="Disordered" evidence="1">
    <location>
        <begin position="1"/>
        <end position="54"/>
    </location>
</feature>
<proteinExistence type="predicted"/>
<evidence type="ECO:0000313" key="4">
    <source>
        <dbReference type="Proteomes" id="UP001592531"/>
    </source>
</evidence>
<dbReference type="InterPro" id="IPR027417">
    <property type="entry name" value="P-loop_NTPase"/>
</dbReference>
<evidence type="ECO:0000259" key="2">
    <source>
        <dbReference type="Pfam" id="PF00931"/>
    </source>
</evidence>
<dbReference type="InterPro" id="IPR002182">
    <property type="entry name" value="NB-ARC"/>
</dbReference>
<dbReference type="SUPFAM" id="SSF52540">
    <property type="entry name" value="P-loop containing nucleoside triphosphate hydrolases"/>
    <property type="match status" value="1"/>
</dbReference>
<dbReference type="PANTHER" id="PTHR47691:SF3">
    <property type="entry name" value="HTH-TYPE TRANSCRIPTIONAL REGULATOR RV0890C-RELATED"/>
    <property type="match status" value="1"/>
</dbReference>
<name>A0ABV6W5E6_9ACTN</name>
<dbReference type="SUPFAM" id="SSF48452">
    <property type="entry name" value="TPR-like"/>
    <property type="match status" value="2"/>
</dbReference>
<accession>A0ABV6W5E6</accession>
<dbReference type="Gene3D" id="3.40.50.300">
    <property type="entry name" value="P-loop containing nucleotide triphosphate hydrolases"/>
    <property type="match status" value="1"/>
</dbReference>
<protein>
    <submittedName>
        <fullName evidence="3">Tetratricopeptide repeat protein</fullName>
    </submittedName>
</protein>
<dbReference type="InterPro" id="IPR011990">
    <property type="entry name" value="TPR-like_helical_dom_sf"/>
</dbReference>
<dbReference type="Pfam" id="PF00931">
    <property type="entry name" value="NB-ARC"/>
    <property type="match status" value="1"/>
</dbReference>
<dbReference type="PANTHER" id="PTHR47691">
    <property type="entry name" value="REGULATOR-RELATED"/>
    <property type="match status" value="1"/>
</dbReference>
<evidence type="ECO:0000256" key="1">
    <source>
        <dbReference type="SAM" id="MobiDB-lite"/>
    </source>
</evidence>
<keyword evidence="4" id="KW-1185">Reference proteome</keyword>
<dbReference type="RefSeq" id="WP_380543313.1">
    <property type="nucleotide sequence ID" value="NZ_JBHFAB010000032.1"/>
</dbReference>
<organism evidence="3 4">
    <name type="scientific">Streptacidiphilus cavernicola</name>
    <dbReference type="NCBI Taxonomy" id="3342716"/>
    <lineage>
        <taxon>Bacteria</taxon>
        <taxon>Bacillati</taxon>
        <taxon>Actinomycetota</taxon>
        <taxon>Actinomycetes</taxon>
        <taxon>Kitasatosporales</taxon>
        <taxon>Streptomycetaceae</taxon>
        <taxon>Streptacidiphilus</taxon>
    </lineage>
</organism>
<dbReference type="PRINTS" id="PR00364">
    <property type="entry name" value="DISEASERSIST"/>
</dbReference>
<dbReference type="EMBL" id="JBHFAB010000032">
    <property type="protein sequence ID" value="MFC1420988.1"/>
    <property type="molecule type" value="Genomic_DNA"/>
</dbReference>
<sequence>MSSDRAERSGPPPVGDDPSAQLAAELRATQAASGRSLRELEGDTHSSSSSLSRYLTGRSLPPWTVVEALCTLADHDAARLRPLWEAARKGRSPVASARNDLPRDTLRFVGRADERRLLLAEPGVWALDGMAGVGKTALAVHTAHLMAGTHPDGRFYLNLHGHTSGRGPMRPGTALETLLRALGLPGGRIPEDGDERAALWRAELASRRAVVVLDNAVDEEQVAPLLPGTTGSAVLVTSRRRLVGLDNVRSLSLDVITPAEAVELFHAVAGPRTGPAEQAAVEEIVRLCGCLPLAVRICAARLRHRPAWSAGSLAERLRGENRRLPEIDAGDGGIAAALALSASQLDRPTARLFGLLGSAPSTDVDPLLAAALAGSTLDDAEQLLEDLVDVHMLELPASGRYRLHDLTRDYARGCDLPDRAQARHRMLDYYLHCTIAAARLFDPYQAARSSTTPVAQPPAYAPELTDREQAVAWWDAESGNLVDAARAALEAGEPQRTIAQARKANRFFLLHGRTQEWITMSGLSLQAARQTGSAEEEAWSLLACGAAYRRSGDIQRALAFLHEGRELALTRGPVSDEGFILNALAVIYSDIWDLDAAIENFLAAVTVFEAEDNTRGTSVAMVNLAEMLLRRGRVPEALERAGAALRIFEAEGHIAGATKAHGTLGAIQHRLGAFDEAGKDFTAALDHARRTSFRELEVNALNGLAMVARDSGDLAAAFGHHAEVARMVAEEDHPDLANFLNERARTHLFAGQREQAAADAAAALALARERGNTYEEARALRTTAALASAAGHAATDQAAAGQAAADHVATDHAATAESLLTRAAALLAELGCTDPTALPGLPTA</sequence>
<reference evidence="3 4" key="1">
    <citation type="submission" date="2024-09" db="EMBL/GenBank/DDBJ databases">
        <authorList>
            <person name="Lee S.D."/>
        </authorList>
    </citation>
    <scope>NUCLEOTIDE SEQUENCE [LARGE SCALE GENOMIC DNA]</scope>
    <source>
        <strain evidence="3 4">N8-3</strain>
    </source>
</reference>
<dbReference type="Pfam" id="PF13560">
    <property type="entry name" value="HTH_31"/>
    <property type="match status" value="1"/>
</dbReference>
<gene>
    <name evidence="3" type="ORF">ACEZDE_30740</name>
</gene>
<dbReference type="SMART" id="SM00028">
    <property type="entry name" value="TPR"/>
    <property type="match status" value="6"/>
</dbReference>